<sequence length="250" mass="28033">MDPTFVLPLEIIHKIFHHYLKDCKYPVQSLDFSDGPWVLEKVSSAWRNAALISQSLWSSINIIIIEPEDPLHNADLESTRLGSGMPRSDGEILPPTGEASSDDGEEDKEDPLFVVLNDTTNRIVTEILHRSGNSPLDVTILFPIILGTVPQSWIQFFSLIPTSSFRWKALDLEAPDELWEHFVGAASVPASYPTLRDMRALLERQSAILTRIVRVCSNVEGLELWHHIVASGVDVTEDANVMLSLKRARK</sequence>
<feature type="region of interest" description="Disordered" evidence="1">
    <location>
        <begin position="75"/>
        <end position="107"/>
    </location>
</feature>
<dbReference type="EMBL" id="JAUEPS010000027">
    <property type="protein sequence ID" value="KAK0454201.1"/>
    <property type="molecule type" value="Genomic_DNA"/>
</dbReference>
<comment type="caution">
    <text evidence="2">The sequence shown here is derived from an EMBL/GenBank/DDBJ whole genome shotgun (WGS) entry which is preliminary data.</text>
</comment>
<protein>
    <recommendedName>
        <fullName evidence="4">F-box domain-containing protein</fullName>
    </recommendedName>
</protein>
<dbReference type="Proteomes" id="UP001175211">
    <property type="component" value="Unassembled WGS sequence"/>
</dbReference>
<evidence type="ECO:0000313" key="2">
    <source>
        <dbReference type="EMBL" id="KAK0454201.1"/>
    </source>
</evidence>
<evidence type="ECO:0000256" key="1">
    <source>
        <dbReference type="SAM" id="MobiDB-lite"/>
    </source>
</evidence>
<evidence type="ECO:0000313" key="3">
    <source>
        <dbReference type="Proteomes" id="UP001175211"/>
    </source>
</evidence>
<dbReference type="AlphaFoldDB" id="A0AA39N0Z3"/>
<dbReference type="GeneID" id="85366318"/>
<organism evidence="2 3">
    <name type="scientific">Armillaria tabescens</name>
    <name type="common">Ringless honey mushroom</name>
    <name type="synonym">Agaricus tabescens</name>
    <dbReference type="NCBI Taxonomy" id="1929756"/>
    <lineage>
        <taxon>Eukaryota</taxon>
        <taxon>Fungi</taxon>
        <taxon>Dikarya</taxon>
        <taxon>Basidiomycota</taxon>
        <taxon>Agaricomycotina</taxon>
        <taxon>Agaricomycetes</taxon>
        <taxon>Agaricomycetidae</taxon>
        <taxon>Agaricales</taxon>
        <taxon>Marasmiineae</taxon>
        <taxon>Physalacriaceae</taxon>
        <taxon>Desarmillaria</taxon>
    </lineage>
</organism>
<reference evidence="2" key="1">
    <citation type="submission" date="2023-06" db="EMBL/GenBank/DDBJ databases">
        <authorList>
            <consortium name="Lawrence Berkeley National Laboratory"/>
            <person name="Ahrendt S."/>
            <person name="Sahu N."/>
            <person name="Indic B."/>
            <person name="Wong-Bajracharya J."/>
            <person name="Merenyi Z."/>
            <person name="Ke H.-M."/>
            <person name="Monk M."/>
            <person name="Kocsube S."/>
            <person name="Drula E."/>
            <person name="Lipzen A."/>
            <person name="Balint B."/>
            <person name="Henrissat B."/>
            <person name="Andreopoulos B."/>
            <person name="Martin F.M."/>
            <person name="Harder C.B."/>
            <person name="Rigling D."/>
            <person name="Ford K.L."/>
            <person name="Foster G.D."/>
            <person name="Pangilinan J."/>
            <person name="Papanicolaou A."/>
            <person name="Barry K."/>
            <person name="LaButti K."/>
            <person name="Viragh M."/>
            <person name="Koriabine M."/>
            <person name="Yan M."/>
            <person name="Riley R."/>
            <person name="Champramary S."/>
            <person name="Plett K.L."/>
            <person name="Tsai I.J."/>
            <person name="Slot J."/>
            <person name="Sipos G."/>
            <person name="Plett J."/>
            <person name="Nagy L.G."/>
            <person name="Grigoriev I.V."/>
        </authorList>
    </citation>
    <scope>NUCLEOTIDE SEQUENCE</scope>
    <source>
        <strain evidence="2">CCBAS 213</strain>
    </source>
</reference>
<evidence type="ECO:0008006" key="4">
    <source>
        <dbReference type="Google" id="ProtNLM"/>
    </source>
</evidence>
<name>A0AA39N0Z3_ARMTA</name>
<keyword evidence="3" id="KW-1185">Reference proteome</keyword>
<proteinExistence type="predicted"/>
<dbReference type="RefSeq" id="XP_060328589.1">
    <property type="nucleotide sequence ID" value="XM_060482770.1"/>
</dbReference>
<gene>
    <name evidence="2" type="ORF">EV420DRAFT_605069</name>
</gene>
<accession>A0AA39N0Z3</accession>